<dbReference type="InterPro" id="IPR013783">
    <property type="entry name" value="Ig-like_fold"/>
</dbReference>
<dbReference type="RefSeq" id="WP_108687927.1">
    <property type="nucleotide sequence ID" value="NZ_QCYK01000002.1"/>
</dbReference>
<dbReference type="InterPro" id="IPR000792">
    <property type="entry name" value="Tscrpt_reg_LuxR_C"/>
</dbReference>
<dbReference type="SMART" id="SM00421">
    <property type="entry name" value="HTH_LUXR"/>
    <property type="match status" value="1"/>
</dbReference>
<dbReference type="SUPFAM" id="SSF63829">
    <property type="entry name" value="Calcium-dependent phosphotriesterase"/>
    <property type="match status" value="1"/>
</dbReference>
<dbReference type="Gene3D" id="2.60.40.10">
    <property type="entry name" value="Immunoglobulins"/>
    <property type="match status" value="1"/>
</dbReference>
<dbReference type="GO" id="GO:0006355">
    <property type="term" value="P:regulation of DNA-templated transcription"/>
    <property type="evidence" value="ECO:0007669"/>
    <property type="project" value="InterPro"/>
</dbReference>
<evidence type="ECO:0000313" key="6">
    <source>
        <dbReference type="Proteomes" id="UP000244450"/>
    </source>
</evidence>
<comment type="caution">
    <text evidence="5">The sequence shown here is derived from an EMBL/GenBank/DDBJ whole genome shotgun (WGS) entry which is preliminary data.</text>
</comment>
<dbReference type="PANTHER" id="PTHR43547:SF2">
    <property type="entry name" value="HYBRID SIGNAL TRANSDUCTION HISTIDINE KINASE C"/>
    <property type="match status" value="1"/>
</dbReference>
<dbReference type="GO" id="GO:0003677">
    <property type="term" value="F:DNA binding"/>
    <property type="evidence" value="ECO:0007669"/>
    <property type="project" value="InterPro"/>
</dbReference>
<keyword evidence="1" id="KW-0597">Phosphoprotein</keyword>
<dbReference type="AlphaFoldDB" id="A0A2T7BIH7"/>
<dbReference type="InterPro" id="IPR011123">
    <property type="entry name" value="Y_Y_Y"/>
</dbReference>
<evidence type="ECO:0000259" key="4">
    <source>
        <dbReference type="SMART" id="SM00421"/>
    </source>
</evidence>
<dbReference type="EMBL" id="QCYK01000002">
    <property type="protein sequence ID" value="PUZ26090.1"/>
    <property type="molecule type" value="Genomic_DNA"/>
</dbReference>
<sequence>MKAPIIVILLLLLPVHIQAQHAIGVPGITNYPPLQYGADPSVRQVCQDASGLLYFANDDGLLTFDGSYWKQYSLPNKTAVRALAIDPKGRIYTGGQDELGYFYPGDNGALRFHSLAHLIPPVARQFADIWDVVMIRDEVFFRTNESILRLHDSTITTFDAPHQWQLLCNAGGRLYAADREEGLFLFRNNQWHPLCKNKAGLRFTAITPFRHDTLLAATAQNGLFLLHDSTLQSFTSAISGALAATQLDEDHLAIGTANDGCMIIDAQGRLLQQFSRDEGLQGNTVQTIYPDHDQHLWLGLKNGIAMVSYRSAIKHIYPDAAHQLSTYSAHVYNQQLYIGTADGLYSLPLQGLRDLSATKAAFSVVPGTGGKAWDLSEIHHQLFLGHIDGVFLVNGNTATPLLKRPGCWMVTGLPGSNAMIAGTYTGLHLLRGTRDGGSIDGLYESLHYLTTEGNVVWASHPYRGVFRMALSADKQSITQLQHFTQADGLPSTQNNFVYTLNGRMVVATEQGIYQYTGKRFVPDTQYSRTFHNIPLRYLVQDSSHNIWFISRQQVGVAAPGQPIVYFPEMSGQLPNENACIYPYDRNNVFVGSNTGMFHLDYADYLSTQRPPTAMISAVKVRDSLAFGGYAVHDTAAALEDLRHGPGFPNKWNNVHFEYSSPRYDQAMQYSYQLQGFDTEWSAWATRTEKDYTNLPYGEYVFRVRARNNLGAVSAPASFAFVIRPAWYETITAFILYGCLLTALVYYGLKWQENRLTRAQQKRQEEQEKQLYLQQLELDRSEKEIISLQKNQLAAQVDFKNKELATVTMLLVERRTLLSRIREELNRLLKTVPPAVASEFKALLRMLEHAEEGEDDWQQFAIHFDEVHSNFLSTLKKKYPVLSPTDLKLCAYLRINLSSKEIAQLLNISAKSVEVSRYRLRKKLELPTEVNLFDFLLQVTA</sequence>
<gene>
    <name evidence="5" type="ORF">DCC81_17775</name>
</gene>
<keyword evidence="3" id="KW-0732">Signal</keyword>
<proteinExistence type="predicted"/>
<feature type="transmembrane region" description="Helical" evidence="2">
    <location>
        <begin position="725"/>
        <end position="748"/>
    </location>
</feature>
<dbReference type="GO" id="GO:0000155">
    <property type="term" value="F:phosphorelay sensor kinase activity"/>
    <property type="evidence" value="ECO:0007669"/>
    <property type="project" value="TreeGrafter"/>
</dbReference>
<dbReference type="InterPro" id="IPR003961">
    <property type="entry name" value="FN3_dom"/>
</dbReference>
<evidence type="ECO:0000256" key="2">
    <source>
        <dbReference type="SAM" id="Phobius"/>
    </source>
</evidence>
<reference evidence="5 6" key="1">
    <citation type="submission" date="2018-04" db="EMBL/GenBank/DDBJ databases">
        <title>Chitinophaga fuyangensis sp. nov., isolated from soil in a chemical factory.</title>
        <authorList>
            <person name="Chen K."/>
        </authorList>
    </citation>
    <scope>NUCLEOTIDE SEQUENCE [LARGE SCALE GENOMIC DNA]</scope>
    <source>
        <strain evidence="5 6">LY-1</strain>
    </source>
</reference>
<dbReference type="InterPro" id="IPR016032">
    <property type="entry name" value="Sig_transdc_resp-reg_C-effctor"/>
</dbReference>
<dbReference type="CDD" id="cd00063">
    <property type="entry name" value="FN3"/>
    <property type="match status" value="1"/>
</dbReference>
<dbReference type="Gene3D" id="1.10.10.10">
    <property type="entry name" value="Winged helix-like DNA-binding domain superfamily/Winged helix DNA-binding domain"/>
    <property type="match status" value="1"/>
</dbReference>
<dbReference type="Proteomes" id="UP000244450">
    <property type="component" value="Unassembled WGS sequence"/>
</dbReference>
<protein>
    <submittedName>
        <fullName evidence="5">Transcriptional regulator</fullName>
    </submittedName>
</protein>
<dbReference type="OrthoDB" id="9809670at2"/>
<feature type="domain" description="HTH luxR-type" evidence="4">
    <location>
        <begin position="878"/>
        <end position="935"/>
    </location>
</feature>
<feature type="signal peptide" evidence="3">
    <location>
        <begin position="1"/>
        <end position="19"/>
    </location>
</feature>
<dbReference type="InterPro" id="IPR036388">
    <property type="entry name" value="WH-like_DNA-bd_sf"/>
</dbReference>
<dbReference type="Pfam" id="PF07495">
    <property type="entry name" value="Y_Y_Y"/>
    <property type="match status" value="1"/>
</dbReference>
<keyword evidence="2" id="KW-0472">Membrane</keyword>
<keyword evidence="2" id="KW-0812">Transmembrane</keyword>
<organism evidence="5 6">
    <name type="scientific">Chitinophaga parva</name>
    <dbReference type="NCBI Taxonomy" id="2169414"/>
    <lineage>
        <taxon>Bacteria</taxon>
        <taxon>Pseudomonadati</taxon>
        <taxon>Bacteroidota</taxon>
        <taxon>Chitinophagia</taxon>
        <taxon>Chitinophagales</taxon>
        <taxon>Chitinophagaceae</taxon>
        <taxon>Chitinophaga</taxon>
    </lineage>
</organism>
<evidence type="ECO:0000313" key="5">
    <source>
        <dbReference type="EMBL" id="PUZ26090.1"/>
    </source>
</evidence>
<name>A0A2T7BIH7_9BACT</name>
<feature type="chain" id="PRO_5015452130" evidence="3">
    <location>
        <begin position="20"/>
        <end position="940"/>
    </location>
</feature>
<keyword evidence="2" id="KW-1133">Transmembrane helix</keyword>
<accession>A0A2T7BIH7</accession>
<evidence type="ECO:0000256" key="1">
    <source>
        <dbReference type="ARBA" id="ARBA00022553"/>
    </source>
</evidence>
<dbReference type="SUPFAM" id="SSF46894">
    <property type="entry name" value="C-terminal effector domain of the bipartite response regulators"/>
    <property type="match status" value="1"/>
</dbReference>
<dbReference type="Pfam" id="PF00196">
    <property type="entry name" value="GerE"/>
    <property type="match status" value="1"/>
</dbReference>
<keyword evidence="6" id="KW-1185">Reference proteome</keyword>
<dbReference type="InterPro" id="IPR015943">
    <property type="entry name" value="WD40/YVTN_repeat-like_dom_sf"/>
</dbReference>
<evidence type="ECO:0000256" key="3">
    <source>
        <dbReference type="SAM" id="SignalP"/>
    </source>
</evidence>
<dbReference type="Gene3D" id="2.130.10.10">
    <property type="entry name" value="YVTN repeat-like/Quinoprotein amine dehydrogenase"/>
    <property type="match status" value="3"/>
</dbReference>
<dbReference type="PANTHER" id="PTHR43547">
    <property type="entry name" value="TWO-COMPONENT HISTIDINE KINASE"/>
    <property type="match status" value="1"/>
</dbReference>